<evidence type="ECO:0000313" key="1">
    <source>
        <dbReference type="EMBL" id="BCU69435.1"/>
    </source>
</evidence>
<organism evidence="1 2">
    <name type="scientific">Stygiolobus caldivivus</name>
    <dbReference type="NCBI Taxonomy" id="2824673"/>
    <lineage>
        <taxon>Archaea</taxon>
        <taxon>Thermoproteota</taxon>
        <taxon>Thermoprotei</taxon>
        <taxon>Sulfolobales</taxon>
        <taxon>Sulfolobaceae</taxon>
        <taxon>Stygiolobus</taxon>
    </lineage>
</organism>
<gene>
    <name evidence="1" type="ORF">KN1_07320</name>
</gene>
<evidence type="ECO:0000313" key="2">
    <source>
        <dbReference type="Proteomes" id="UP000825123"/>
    </source>
</evidence>
<name>A0A8D5ZII7_9CREN</name>
<reference evidence="1 2" key="1">
    <citation type="submission" date="2021-04" db="EMBL/GenBank/DDBJ databases">
        <title>Complete genome sequence of Stygiolobus sp. KN-1.</title>
        <authorList>
            <person name="Nakamura K."/>
            <person name="Sakai H."/>
            <person name="Kurosawa N."/>
        </authorList>
    </citation>
    <scope>NUCLEOTIDE SEQUENCE [LARGE SCALE GENOMIC DNA]</scope>
    <source>
        <strain evidence="1 2">KN-1</strain>
    </source>
</reference>
<keyword evidence="2" id="KW-1185">Reference proteome</keyword>
<protein>
    <submittedName>
        <fullName evidence="1">Uncharacterized protein</fullName>
    </submittedName>
</protein>
<dbReference type="KEGG" id="csty:KN1_07320"/>
<dbReference type="Proteomes" id="UP000825123">
    <property type="component" value="Chromosome"/>
</dbReference>
<sequence length="279" mass="32429">MQSLNILSSKNEIKNLVEKTIELSNKLDLQPIITFYLEDKLLQNLLKKMESQLGKIFQQNKYNRDKFISEAINIIIDNTPKLKEVREKITSKKYIHYIYYAIPIDTVEVSFVRNNWVPPKAIILKGKVRFTFMPHESFSELENSIKVQNEDDIIVEFEDGLVKNFNRKRNIFTDFRNTSEVLQSGNPVIVNLAPTLNTFLLSSVIANNVYPWINRVRISRKDETLEYEILTGKAEKDEVVNGITIDPQSKAEMYYDYKTGKKLDKNEVINAIVYKLPGV</sequence>
<dbReference type="AlphaFoldDB" id="A0A8D5ZII7"/>
<accession>A0A8D5ZII7</accession>
<proteinExistence type="predicted"/>
<dbReference type="EMBL" id="AP024597">
    <property type="protein sequence ID" value="BCU69435.1"/>
    <property type="molecule type" value="Genomic_DNA"/>
</dbReference>